<dbReference type="EMBL" id="NEVS01000004">
    <property type="protein sequence ID" value="OZI62288.1"/>
    <property type="molecule type" value="Genomic_DNA"/>
</dbReference>
<dbReference type="Gene3D" id="1.20.1260.10">
    <property type="match status" value="1"/>
</dbReference>
<organism evidence="3 4">
    <name type="scientific">Bordetella genomosp. 11</name>
    <dbReference type="NCBI Taxonomy" id="1416808"/>
    <lineage>
        <taxon>Bacteria</taxon>
        <taxon>Pseudomonadati</taxon>
        <taxon>Pseudomonadota</taxon>
        <taxon>Betaproteobacteria</taxon>
        <taxon>Burkholderiales</taxon>
        <taxon>Alcaligenaceae</taxon>
        <taxon>Bordetella</taxon>
    </lineage>
</organism>
<dbReference type="Pfam" id="PF13628">
    <property type="entry name" value="DUF4142"/>
    <property type="match status" value="1"/>
</dbReference>
<feature type="region of interest" description="Disordered" evidence="1">
    <location>
        <begin position="189"/>
        <end position="231"/>
    </location>
</feature>
<gene>
    <name evidence="3" type="ORF">CAL28_24110</name>
</gene>
<sequence length="231" mass="23936">MGTAVAPPKPYFASKETAMKYWIRIGASMLLVAGMAGMAGARAAELDRGDAAFLAQAAQAGAFEIEASQWAVRNGEHDEVKRYAARMIADHTHMASELKTLADAKGVSLPSALSDSQARTLKALQGDSGARFDMQYADEVAIVAHNEAVKLFVEAGEQAKDPEVKAFAQQALPGLKAHLDAGIALRKTLAASGKASPEESPPAGAAPGTVSPASRHAPPSLLPGDKGAPKP</sequence>
<evidence type="ECO:0000313" key="4">
    <source>
        <dbReference type="Proteomes" id="UP000215767"/>
    </source>
</evidence>
<dbReference type="Proteomes" id="UP000215767">
    <property type="component" value="Unassembled WGS sequence"/>
</dbReference>
<dbReference type="InterPro" id="IPR012347">
    <property type="entry name" value="Ferritin-like"/>
</dbReference>
<evidence type="ECO:0000256" key="1">
    <source>
        <dbReference type="SAM" id="MobiDB-lite"/>
    </source>
</evidence>
<dbReference type="InterPro" id="IPR025419">
    <property type="entry name" value="DUF4142"/>
</dbReference>
<name>A0A261UK61_9BORD</name>
<protein>
    <recommendedName>
        <fullName evidence="2">DUF4142 domain-containing protein</fullName>
    </recommendedName>
</protein>
<evidence type="ECO:0000259" key="2">
    <source>
        <dbReference type="Pfam" id="PF13628"/>
    </source>
</evidence>
<accession>A0A261UK61</accession>
<evidence type="ECO:0000313" key="3">
    <source>
        <dbReference type="EMBL" id="OZI62288.1"/>
    </source>
</evidence>
<comment type="caution">
    <text evidence="3">The sequence shown here is derived from an EMBL/GenBank/DDBJ whole genome shotgun (WGS) entry which is preliminary data.</text>
</comment>
<dbReference type="OrthoDB" id="118677at2"/>
<keyword evidence="4" id="KW-1185">Reference proteome</keyword>
<dbReference type="PANTHER" id="PTHR38593">
    <property type="entry name" value="BLR2558 PROTEIN"/>
    <property type="match status" value="1"/>
</dbReference>
<reference evidence="4" key="1">
    <citation type="submission" date="2017-05" db="EMBL/GenBank/DDBJ databases">
        <title>Complete and WGS of Bordetella genogroups.</title>
        <authorList>
            <person name="Spilker T."/>
            <person name="Lipuma J."/>
        </authorList>
    </citation>
    <scope>NUCLEOTIDE SEQUENCE [LARGE SCALE GENOMIC DNA]</scope>
    <source>
        <strain evidence="4">AU8856</strain>
    </source>
</reference>
<dbReference type="PANTHER" id="PTHR38593:SF1">
    <property type="entry name" value="BLR2558 PROTEIN"/>
    <property type="match status" value="1"/>
</dbReference>
<feature type="domain" description="DUF4142" evidence="2">
    <location>
        <begin position="50"/>
        <end position="181"/>
    </location>
</feature>
<proteinExistence type="predicted"/>
<dbReference type="AlphaFoldDB" id="A0A261UK61"/>